<dbReference type="EMBL" id="JBHUHZ010000003">
    <property type="protein sequence ID" value="MFD2164201.1"/>
    <property type="molecule type" value="Genomic_DNA"/>
</dbReference>
<organism evidence="2 3">
    <name type="scientific">Paradesertivirga mongoliensis</name>
    <dbReference type="NCBI Taxonomy" id="2100740"/>
    <lineage>
        <taxon>Bacteria</taxon>
        <taxon>Pseudomonadati</taxon>
        <taxon>Bacteroidota</taxon>
        <taxon>Sphingobacteriia</taxon>
        <taxon>Sphingobacteriales</taxon>
        <taxon>Sphingobacteriaceae</taxon>
        <taxon>Paradesertivirga</taxon>
    </lineage>
</organism>
<dbReference type="Proteomes" id="UP001597387">
    <property type="component" value="Unassembled WGS sequence"/>
</dbReference>
<keyword evidence="3" id="KW-1185">Reference proteome</keyword>
<evidence type="ECO:0000259" key="1">
    <source>
        <dbReference type="Pfam" id="PF14279"/>
    </source>
</evidence>
<dbReference type="GO" id="GO:0004519">
    <property type="term" value="F:endonuclease activity"/>
    <property type="evidence" value="ECO:0007669"/>
    <property type="project" value="UniProtKB-KW"/>
</dbReference>
<keyword evidence="2" id="KW-0255">Endonuclease</keyword>
<keyword evidence="2" id="KW-0540">Nuclease</keyword>
<name>A0ABW4ZQV9_9SPHI</name>
<evidence type="ECO:0000313" key="2">
    <source>
        <dbReference type="EMBL" id="MFD2164201.1"/>
    </source>
</evidence>
<dbReference type="InterPro" id="IPR029471">
    <property type="entry name" value="HNH_5"/>
</dbReference>
<comment type="caution">
    <text evidence="2">The sequence shown here is derived from an EMBL/GenBank/DDBJ whole genome shotgun (WGS) entry which is preliminary data.</text>
</comment>
<proteinExistence type="predicted"/>
<reference evidence="3" key="1">
    <citation type="journal article" date="2019" name="Int. J. Syst. Evol. Microbiol.">
        <title>The Global Catalogue of Microorganisms (GCM) 10K type strain sequencing project: providing services to taxonomists for standard genome sequencing and annotation.</title>
        <authorList>
            <consortium name="The Broad Institute Genomics Platform"/>
            <consortium name="The Broad Institute Genome Sequencing Center for Infectious Disease"/>
            <person name="Wu L."/>
            <person name="Ma J."/>
        </authorList>
    </citation>
    <scope>NUCLEOTIDE SEQUENCE [LARGE SCALE GENOMIC DNA]</scope>
    <source>
        <strain evidence="3">KCTC 42217</strain>
    </source>
</reference>
<dbReference type="Pfam" id="PF14279">
    <property type="entry name" value="HNH_5"/>
    <property type="match status" value="1"/>
</dbReference>
<evidence type="ECO:0000313" key="3">
    <source>
        <dbReference type="Proteomes" id="UP001597387"/>
    </source>
</evidence>
<protein>
    <submittedName>
        <fullName evidence="2">HNH endonuclease</fullName>
    </submittedName>
</protein>
<keyword evidence="2" id="KW-0378">Hydrolase</keyword>
<sequence length="368" mass="41935">MSTEDIPLIMYTFPKHLEDVQKFFTHYLLEEIVLPPTSARTKFPPYEERICRFCKRNSKETSFKTDSHVIPHALGNKYLVADDECDQCNKLFSTYENCLVDYLGIHRTVFSSRGKKNKVPKFKSPDAGLTASNTHFQTIEKAIIIEDNNGSAFNIDDVSGKTTINYKKHSYIPIFVYKALLKVALSLIKETYLPAYTETIKMLITDHSDNFLSSFAKVGAAYTSLHMKTHCLIFRKQSATESFPTHVFQLYYENLVFQLFIPLNKEDCEYYGDRALNIIYCPPIFFQPEAEDEKCSFEILDLSGTQKVKETGTLSMMFDPEATKNLSAMNPFTGEVESNVKFNPKNIAKIMLVPSGASIPIINNSKKS</sequence>
<gene>
    <name evidence="2" type="ORF">ACFSJU_17460</name>
</gene>
<dbReference type="RefSeq" id="WP_255904368.1">
    <property type="nucleotide sequence ID" value="NZ_JAFMZO010000004.1"/>
</dbReference>
<accession>A0ABW4ZQV9</accession>
<feature type="domain" description="HNH endonuclease 5" evidence="1">
    <location>
        <begin position="51"/>
        <end position="92"/>
    </location>
</feature>